<keyword evidence="4" id="KW-1185">Reference proteome</keyword>
<dbReference type="EMBL" id="JAUCMX010000030">
    <property type="protein sequence ID" value="KAK3506811.1"/>
    <property type="molecule type" value="Genomic_DNA"/>
</dbReference>
<dbReference type="PROSITE" id="PS50082">
    <property type="entry name" value="WD_REPEATS_2"/>
    <property type="match status" value="3"/>
</dbReference>
<dbReference type="PROSITE" id="PS50294">
    <property type="entry name" value="WD_REPEATS_REGION"/>
    <property type="match status" value="1"/>
</dbReference>
<comment type="caution">
    <text evidence="3">The sequence shown here is derived from an EMBL/GenBank/DDBJ whole genome shotgun (WGS) entry which is preliminary data.</text>
</comment>
<gene>
    <name evidence="3" type="ORF">QTP70_029079</name>
</gene>
<dbReference type="AlphaFoldDB" id="A0AAE0PRB7"/>
<dbReference type="InterPro" id="IPR015943">
    <property type="entry name" value="WD40/YVTN_repeat-like_dom_sf"/>
</dbReference>
<feature type="non-terminal residue" evidence="3">
    <location>
        <position position="561"/>
    </location>
</feature>
<organism evidence="3 4">
    <name type="scientific">Hemibagrus guttatus</name>
    <dbReference type="NCBI Taxonomy" id="175788"/>
    <lineage>
        <taxon>Eukaryota</taxon>
        <taxon>Metazoa</taxon>
        <taxon>Chordata</taxon>
        <taxon>Craniata</taxon>
        <taxon>Vertebrata</taxon>
        <taxon>Euteleostomi</taxon>
        <taxon>Actinopterygii</taxon>
        <taxon>Neopterygii</taxon>
        <taxon>Teleostei</taxon>
        <taxon>Ostariophysi</taxon>
        <taxon>Siluriformes</taxon>
        <taxon>Bagridae</taxon>
        <taxon>Hemibagrus</taxon>
    </lineage>
</organism>
<evidence type="ECO:0000313" key="3">
    <source>
        <dbReference type="EMBL" id="KAK3506811.1"/>
    </source>
</evidence>
<dbReference type="PANTHER" id="PTHR32215:SF0">
    <property type="entry name" value="CILIA- AND FLAGELLA-ASSOCIATED PROTEIN 57"/>
    <property type="match status" value="1"/>
</dbReference>
<proteinExistence type="predicted"/>
<dbReference type="SMART" id="SM00320">
    <property type="entry name" value="WD40"/>
    <property type="match status" value="5"/>
</dbReference>
<evidence type="ECO:0000256" key="2">
    <source>
        <dbReference type="SAM" id="Coils"/>
    </source>
</evidence>
<feature type="repeat" description="WD" evidence="1">
    <location>
        <begin position="70"/>
        <end position="102"/>
    </location>
</feature>
<dbReference type="InterPro" id="IPR001680">
    <property type="entry name" value="WD40_rpt"/>
</dbReference>
<evidence type="ECO:0000256" key="1">
    <source>
        <dbReference type="PROSITE-ProRule" id="PRU00221"/>
    </source>
</evidence>
<dbReference type="InterPro" id="IPR052993">
    <property type="entry name" value="CFA-57"/>
</dbReference>
<evidence type="ECO:0008006" key="5">
    <source>
        <dbReference type="Google" id="ProtNLM"/>
    </source>
</evidence>
<protein>
    <recommendedName>
        <fullName evidence="5">WD repeat-containing protein 65</fullName>
    </recommendedName>
</protein>
<dbReference type="Proteomes" id="UP001274896">
    <property type="component" value="Unassembled WGS sequence"/>
</dbReference>
<dbReference type="Gene3D" id="2.130.10.10">
    <property type="entry name" value="YVTN repeat-like/Quinoprotein amine dehydrogenase"/>
    <property type="match status" value="1"/>
</dbReference>
<keyword evidence="2" id="KW-0175">Coiled coil</keyword>
<name>A0AAE0PRB7_9TELE</name>
<reference evidence="3" key="1">
    <citation type="submission" date="2023-06" db="EMBL/GenBank/DDBJ databases">
        <title>Male Hemibagrus guttatus genome.</title>
        <authorList>
            <person name="Bian C."/>
        </authorList>
    </citation>
    <scope>NUCLEOTIDE SEQUENCE</scope>
    <source>
        <strain evidence="3">Male_cb2023</strain>
        <tissue evidence="3">Muscle</tissue>
    </source>
</reference>
<feature type="repeat" description="WD" evidence="1">
    <location>
        <begin position="192"/>
        <end position="233"/>
    </location>
</feature>
<evidence type="ECO:0000313" key="4">
    <source>
        <dbReference type="Proteomes" id="UP001274896"/>
    </source>
</evidence>
<sequence>IPQDPRSNEPSLSAQQEIKSKCLSPSEETLAISTQQGQIYHVNIASVEISQFTVQTPVLIKQANFEYLFHSLHSGSITGLSVSSSKRLFATCSKDNSVRIWNYKANFLELYKKFPEEPNCISLHPNGLSILVGFSDKVCLMNLLVDEFHTVQEFDIHNCSVCVFNHDGNMFAAVRDNLISIINIRTGDKVDLNGHVYMVQFMKWSEDDRYLLSFWTDGAVYEWSVLSDEVTLNESRDGEASLKETPYEYLTLSCSTAQHITNKSFNLHIYCKIPASCLKPHIIFREVASCDMAYTAISMTHSGQAVFVGTATGTVRVMQYPLEESSWIEHQVHSGPITKVCVGVMIMCIMVVTPDDQYLVTASEDGSLLIWTITDLEGYQLSTDQSILEAYGLIRLLNKELECKLNQPQMDYEKKHEVQEFLKKIEALESIIEKLNIEKEEQKISQEKALTEMREKHAKEIDDMENKHAQELFHVQEALKQKLHELHNYYGKKFCEEEEFLYHSSFCAMDKKWAYDQRLQALEANIEEKNNKNNYNEITEILQQKLQIQEELCKERQKLSL</sequence>
<feature type="coiled-coil region" evidence="2">
    <location>
        <begin position="418"/>
        <end position="467"/>
    </location>
</feature>
<dbReference type="SUPFAM" id="SSF50978">
    <property type="entry name" value="WD40 repeat-like"/>
    <property type="match status" value="1"/>
</dbReference>
<accession>A0AAE0PRB7</accession>
<feature type="repeat" description="WD" evidence="1">
    <location>
        <begin position="353"/>
        <end position="373"/>
    </location>
</feature>
<dbReference type="InterPro" id="IPR036322">
    <property type="entry name" value="WD40_repeat_dom_sf"/>
</dbReference>
<dbReference type="Pfam" id="PF00400">
    <property type="entry name" value="WD40"/>
    <property type="match status" value="2"/>
</dbReference>
<dbReference type="PANTHER" id="PTHR32215">
    <property type="entry name" value="CILIA- AND FLAGELLA-ASSOCIATED PROTEIN 57"/>
    <property type="match status" value="1"/>
</dbReference>
<keyword evidence="1" id="KW-0853">WD repeat</keyword>